<evidence type="ECO:0000256" key="1">
    <source>
        <dbReference type="ARBA" id="ARBA00004123"/>
    </source>
</evidence>
<proteinExistence type="inferred from homology"/>
<feature type="region of interest" description="Disordered" evidence="5">
    <location>
        <begin position="124"/>
        <end position="145"/>
    </location>
</feature>
<dbReference type="Pfam" id="PF15323">
    <property type="entry name" value="Ashwin"/>
    <property type="match status" value="1"/>
</dbReference>
<evidence type="ECO:0000256" key="5">
    <source>
        <dbReference type="SAM" id="MobiDB-lite"/>
    </source>
</evidence>
<comment type="subcellular location">
    <subcellularLocation>
        <location evidence="1">Nucleus</location>
    </subcellularLocation>
</comment>
<dbReference type="EMBL" id="OV170234">
    <property type="protein sequence ID" value="CAH0720214.1"/>
    <property type="molecule type" value="Genomic_DNA"/>
</dbReference>
<evidence type="ECO:0000313" key="7">
    <source>
        <dbReference type="Proteomes" id="UP000838878"/>
    </source>
</evidence>
<keyword evidence="4" id="KW-0539">Nucleus</keyword>
<reference evidence="6" key="1">
    <citation type="submission" date="2021-12" db="EMBL/GenBank/DDBJ databases">
        <authorList>
            <person name="Martin H S."/>
        </authorList>
    </citation>
    <scope>NUCLEOTIDE SEQUENCE</scope>
</reference>
<comment type="similarity">
    <text evidence="2">Belongs to the ashwin family.</text>
</comment>
<name>A0A8J9UJH1_9NEOP</name>
<dbReference type="OrthoDB" id="10071059at2759"/>
<feature type="non-terminal residue" evidence="6">
    <location>
        <position position="168"/>
    </location>
</feature>
<dbReference type="GO" id="GO:0005634">
    <property type="term" value="C:nucleus"/>
    <property type="evidence" value="ECO:0007669"/>
    <property type="project" value="UniProtKB-SubCell"/>
</dbReference>
<evidence type="ECO:0000313" key="6">
    <source>
        <dbReference type="EMBL" id="CAH0720214.1"/>
    </source>
</evidence>
<protein>
    <recommendedName>
        <fullName evidence="3">Ashwin</fullName>
    </recommendedName>
</protein>
<dbReference type="PANTHER" id="PTHR28359">
    <property type="entry name" value="ASHWIN"/>
    <property type="match status" value="1"/>
</dbReference>
<evidence type="ECO:0000256" key="3">
    <source>
        <dbReference type="ARBA" id="ARBA00015134"/>
    </source>
</evidence>
<dbReference type="Proteomes" id="UP000838878">
    <property type="component" value="Chromosome 14"/>
</dbReference>
<dbReference type="GO" id="GO:0072669">
    <property type="term" value="C:tRNA-splicing ligase complex"/>
    <property type="evidence" value="ECO:0007669"/>
    <property type="project" value="InterPro"/>
</dbReference>
<evidence type="ECO:0000256" key="2">
    <source>
        <dbReference type="ARBA" id="ARBA00007855"/>
    </source>
</evidence>
<dbReference type="InterPro" id="IPR024887">
    <property type="entry name" value="Ashwin"/>
</dbReference>
<gene>
    <name evidence="6" type="ORF">BINO364_LOCUS6474</name>
</gene>
<dbReference type="GO" id="GO:0048598">
    <property type="term" value="P:embryonic morphogenesis"/>
    <property type="evidence" value="ECO:0007669"/>
    <property type="project" value="InterPro"/>
</dbReference>
<organism evidence="6 7">
    <name type="scientific">Brenthis ino</name>
    <name type="common">lesser marbled fritillary</name>
    <dbReference type="NCBI Taxonomy" id="405034"/>
    <lineage>
        <taxon>Eukaryota</taxon>
        <taxon>Metazoa</taxon>
        <taxon>Ecdysozoa</taxon>
        <taxon>Arthropoda</taxon>
        <taxon>Hexapoda</taxon>
        <taxon>Insecta</taxon>
        <taxon>Pterygota</taxon>
        <taxon>Neoptera</taxon>
        <taxon>Endopterygota</taxon>
        <taxon>Lepidoptera</taxon>
        <taxon>Glossata</taxon>
        <taxon>Ditrysia</taxon>
        <taxon>Papilionoidea</taxon>
        <taxon>Nymphalidae</taxon>
        <taxon>Heliconiinae</taxon>
        <taxon>Argynnini</taxon>
        <taxon>Brenthis</taxon>
    </lineage>
</organism>
<sequence length="168" mass="19621">MAVPCELLLHPELLSNGQLIQIIQERHLRVENLHNMRRDELLDLFHQFCVPYGQRRYRDSGRGKILNKVRNVSPEQFKTLNTFQNSTTTTTTTTKLNRKRLHSDCERLKRPPDILSGQMKRIKLDNSDSNNTVNDENKKSKRKMSIDAVTPSLENTAVKKERKLITWP</sequence>
<keyword evidence="7" id="KW-1185">Reference proteome</keyword>
<evidence type="ECO:0000256" key="4">
    <source>
        <dbReference type="ARBA" id="ARBA00023242"/>
    </source>
</evidence>
<dbReference type="PANTHER" id="PTHR28359:SF1">
    <property type="entry name" value="ASHWIN"/>
    <property type="match status" value="1"/>
</dbReference>
<dbReference type="AlphaFoldDB" id="A0A8J9UJH1"/>
<accession>A0A8J9UJH1</accession>